<evidence type="ECO:0000313" key="2">
    <source>
        <dbReference type="EMBL" id="ACL55643.1"/>
    </source>
</evidence>
<evidence type="ECO:0000256" key="1">
    <source>
        <dbReference type="SAM" id="Phobius"/>
    </source>
</evidence>
<reference evidence="2 3" key="1">
    <citation type="submission" date="2009-01" db="EMBL/GenBank/DDBJ databases">
        <title>Complete sequence of chromosome of Methylobacterium nodulans ORS 2060.</title>
        <authorList>
            <consortium name="US DOE Joint Genome Institute"/>
            <person name="Lucas S."/>
            <person name="Copeland A."/>
            <person name="Lapidus A."/>
            <person name="Glavina del Rio T."/>
            <person name="Dalin E."/>
            <person name="Tice H."/>
            <person name="Bruce D."/>
            <person name="Goodwin L."/>
            <person name="Pitluck S."/>
            <person name="Sims D."/>
            <person name="Brettin T."/>
            <person name="Detter J.C."/>
            <person name="Han C."/>
            <person name="Larimer F."/>
            <person name="Land M."/>
            <person name="Hauser L."/>
            <person name="Kyrpides N."/>
            <person name="Ivanova N."/>
            <person name="Marx C.J."/>
            <person name="Richardson P."/>
        </authorList>
    </citation>
    <scope>NUCLEOTIDE SEQUENCE [LARGE SCALE GENOMIC DNA]</scope>
    <source>
        <strain evidence="3">LMG 21967 / CNCM I-2342 / ORS 2060</strain>
    </source>
</reference>
<sequence length="50" mass="5167">MPDRLSLFDLISIAAAAIELLVAAVWRMPAAVMADWLDLAAGRGGATVGV</sequence>
<dbReference type="STRING" id="460265.Mnod_0606"/>
<accession>B8IDS1</accession>
<dbReference type="Proteomes" id="UP000008207">
    <property type="component" value="Chromosome"/>
</dbReference>
<gene>
    <name evidence="2" type="ordered locus">Mnod_0606</name>
</gene>
<dbReference type="HOGENOM" id="CLU_3119674_0_0_5"/>
<organism evidence="2 3">
    <name type="scientific">Methylobacterium nodulans (strain LMG 21967 / CNCM I-2342 / ORS 2060)</name>
    <dbReference type="NCBI Taxonomy" id="460265"/>
    <lineage>
        <taxon>Bacteria</taxon>
        <taxon>Pseudomonadati</taxon>
        <taxon>Pseudomonadota</taxon>
        <taxon>Alphaproteobacteria</taxon>
        <taxon>Hyphomicrobiales</taxon>
        <taxon>Methylobacteriaceae</taxon>
        <taxon>Methylobacterium</taxon>
    </lineage>
</organism>
<keyword evidence="1" id="KW-1133">Transmembrane helix</keyword>
<feature type="transmembrane region" description="Helical" evidence="1">
    <location>
        <begin position="7"/>
        <end position="26"/>
    </location>
</feature>
<keyword evidence="1" id="KW-0472">Membrane</keyword>
<name>B8IDS1_METNO</name>
<dbReference type="RefSeq" id="WP_015927352.1">
    <property type="nucleotide sequence ID" value="NC_011894.1"/>
</dbReference>
<keyword evidence="3" id="KW-1185">Reference proteome</keyword>
<evidence type="ECO:0000313" key="3">
    <source>
        <dbReference type="Proteomes" id="UP000008207"/>
    </source>
</evidence>
<dbReference type="EMBL" id="CP001349">
    <property type="protein sequence ID" value="ACL55643.1"/>
    <property type="molecule type" value="Genomic_DNA"/>
</dbReference>
<keyword evidence="1" id="KW-0812">Transmembrane</keyword>
<dbReference type="AlphaFoldDB" id="B8IDS1"/>
<protein>
    <submittedName>
        <fullName evidence="2">Uncharacterized protein</fullName>
    </submittedName>
</protein>
<dbReference type="KEGG" id="mno:Mnod_0606"/>
<proteinExistence type="predicted"/>